<evidence type="ECO:0000313" key="3">
    <source>
        <dbReference type="Proteomes" id="UP000600865"/>
    </source>
</evidence>
<gene>
    <name evidence="2" type="ORF">GCM10011309_13220</name>
</gene>
<name>A0A918KI44_9PROT</name>
<organism evidence="2 3">
    <name type="scientific">Litorimonas cladophorae</name>
    <dbReference type="NCBI Taxonomy" id="1220491"/>
    <lineage>
        <taxon>Bacteria</taxon>
        <taxon>Pseudomonadati</taxon>
        <taxon>Pseudomonadota</taxon>
        <taxon>Alphaproteobacteria</taxon>
        <taxon>Maricaulales</taxon>
        <taxon>Robiginitomaculaceae</taxon>
    </lineage>
</organism>
<evidence type="ECO:0000313" key="2">
    <source>
        <dbReference type="EMBL" id="GGX64419.1"/>
    </source>
</evidence>
<keyword evidence="1" id="KW-0812">Transmembrane</keyword>
<dbReference type="EMBL" id="BMYV01000001">
    <property type="protein sequence ID" value="GGX64419.1"/>
    <property type="molecule type" value="Genomic_DNA"/>
</dbReference>
<reference evidence="2 3" key="1">
    <citation type="journal article" date="2014" name="Int. J. Syst. Evol. Microbiol.">
        <title>Complete genome sequence of Corynebacterium casei LMG S-19264T (=DSM 44701T), isolated from a smear-ripened cheese.</title>
        <authorList>
            <consortium name="US DOE Joint Genome Institute (JGI-PGF)"/>
            <person name="Walter F."/>
            <person name="Albersmeier A."/>
            <person name="Kalinowski J."/>
            <person name="Ruckert C."/>
        </authorList>
    </citation>
    <scope>NUCLEOTIDE SEQUENCE [LARGE SCALE GENOMIC DNA]</scope>
    <source>
        <strain evidence="2 3">KCTC 23968</strain>
    </source>
</reference>
<evidence type="ECO:0000256" key="1">
    <source>
        <dbReference type="SAM" id="Phobius"/>
    </source>
</evidence>
<keyword evidence="3" id="KW-1185">Reference proteome</keyword>
<proteinExistence type="predicted"/>
<feature type="transmembrane region" description="Helical" evidence="1">
    <location>
        <begin position="36"/>
        <end position="57"/>
    </location>
</feature>
<sequence>MFRNPIFLKIWGVGISALGLWHIVSWRQNLDPNKDAFTLFAGIFCLLIGVLVVTLNLSKSDKRKDN</sequence>
<dbReference type="AlphaFoldDB" id="A0A918KI44"/>
<dbReference type="Proteomes" id="UP000600865">
    <property type="component" value="Unassembled WGS sequence"/>
</dbReference>
<dbReference type="RefSeq" id="WP_189583033.1">
    <property type="nucleotide sequence ID" value="NZ_BMYV01000001.1"/>
</dbReference>
<comment type="caution">
    <text evidence="2">The sequence shown here is derived from an EMBL/GenBank/DDBJ whole genome shotgun (WGS) entry which is preliminary data.</text>
</comment>
<protein>
    <submittedName>
        <fullName evidence="2">Uncharacterized protein</fullName>
    </submittedName>
</protein>
<keyword evidence="1" id="KW-1133">Transmembrane helix</keyword>
<feature type="transmembrane region" description="Helical" evidence="1">
    <location>
        <begin position="7"/>
        <end position="24"/>
    </location>
</feature>
<accession>A0A918KI44</accession>
<keyword evidence="1" id="KW-0472">Membrane</keyword>